<accession>A0A1M5T1S1</accession>
<sequence length="278" mass="32411">MFSTFNPLRKRMRLYFSLILFCFCFLGLAQETETEPTRVQATIISSTTKEPLVEVNVVNLNQVIGTTTNDEGMFDIRAKVNDTLHFSYLGYKSIKVRVTNDWIKFGNTEIEMTDEALALEEVVVNQLKLTGYLEVDIKQIPIRTNNRFRISGIPNQGYEGGQTNVVNKVLGAIFNPADFLYKMFGKKPNQMRKLKEMKKDDEIRNQLAKRFDREMLTVLLQVDKYDLDEIVNQCNYSRDFIRSANDLQILDAISECYEEYKVLNRNNERIRNKRKTQP</sequence>
<reference evidence="3" key="1">
    <citation type="submission" date="2016-11" db="EMBL/GenBank/DDBJ databases">
        <authorList>
            <person name="Varghese N."/>
            <person name="Submissions S."/>
        </authorList>
    </citation>
    <scope>NUCLEOTIDE SEQUENCE [LARGE SCALE GENOMIC DNA]</scope>
    <source>
        <strain evidence="3">DSM 25330</strain>
    </source>
</reference>
<feature type="signal peptide" evidence="1">
    <location>
        <begin position="1"/>
        <end position="29"/>
    </location>
</feature>
<evidence type="ECO:0000256" key="1">
    <source>
        <dbReference type="SAM" id="SignalP"/>
    </source>
</evidence>
<dbReference type="STRING" id="1089305.SAMN05444148_2034"/>
<evidence type="ECO:0000313" key="3">
    <source>
        <dbReference type="Proteomes" id="UP000184522"/>
    </source>
</evidence>
<feature type="chain" id="PRO_5012997081" evidence="1">
    <location>
        <begin position="30"/>
        <end position="278"/>
    </location>
</feature>
<dbReference type="InterPro" id="IPR008969">
    <property type="entry name" value="CarboxyPept-like_regulatory"/>
</dbReference>
<name>A0A1M5T1S1_9FLAO</name>
<dbReference type="EMBL" id="FQWS01000002">
    <property type="protein sequence ID" value="SHH44606.1"/>
    <property type="molecule type" value="Genomic_DNA"/>
</dbReference>
<proteinExistence type="predicted"/>
<gene>
    <name evidence="2" type="ORF">SAMN05444148_2034</name>
</gene>
<keyword evidence="3" id="KW-1185">Reference proteome</keyword>
<organism evidence="2 3">
    <name type="scientific">Winogradskyella jejuensis</name>
    <dbReference type="NCBI Taxonomy" id="1089305"/>
    <lineage>
        <taxon>Bacteria</taxon>
        <taxon>Pseudomonadati</taxon>
        <taxon>Bacteroidota</taxon>
        <taxon>Flavobacteriia</taxon>
        <taxon>Flavobacteriales</taxon>
        <taxon>Flavobacteriaceae</taxon>
        <taxon>Winogradskyella</taxon>
    </lineage>
</organism>
<evidence type="ECO:0000313" key="2">
    <source>
        <dbReference type="EMBL" id="SHH44606.1"/>
    </source>
</evidence>
<dbReference type="Pfam" id="PF13715">
    <property type="entry name" value="CarbopepD_reg_2"/>
    <property type="match status" value="1"/>
</dbReference>
<keyword evidence="1" id="KW-0732">Signal</keyword>
<protein>
    <submittedName>
        <fullName evidence="2">CarboxypepD_reg-like domain-containing protein</fullName>
    </submittedName>
</protein>
<dbReference type="AlphaFoldDB" id="A0A1M5T1S1"/>
<dbReference type="Proteomes" id="UP000184522">
    <property type="component" value="Unassembled WGS sequence"/>
</dbReference>
<dbReference type="SUPFAM" id="SSF49464">
    <property type="entry name" value="Carboxypeptidase regulatory domain-like"/>
    <property type="match status" value="1"/>
</dbReference>